<evidence type="ECO:0000256" key="1">
    <source>
        <dbReference type="SAM" id="SignalP"/>
    </source>
</evidence>
<evidence type="ECO:0000313" key="3">
    <source>
        <dbReference type="Proteomes" id="UP000198312"/>
    </source>
</evidence>
<dbReference type="AlphaFoldDB" id="A0A220U5X3"/>
<dbReference type="EMBL" id="CP022315">
    <property type="protein sequence ID" value="ASK63527.1"/>
    <property type="molecule type" value="Genomic_DNA"/>
</dbReference>
<feature type="signal peptide" evidence="1">
    <location>
        <begin position="1"/>
        <end position="21"/>
    </location>
</feature>
<dbReference type="KEGG" id="vil:CFK37_15880"/>
<keyword evidence="3" id="KW-1185">Reference proteome</keyword>
<evidence type="ECO:0000313" key="2">
    <source>
        <dbReference type="EMBL" id="ASK63527.1"/>
    </source>
</evidence>
<evidence type="ECO:0008006" key="4">
    <source>
        <dbReference type="Google" id="ProtNLM"/>
    </source>
</evidence>
<keyword evidence="1" id="KW-0732">Signal</keyword>
<feature type="chain" id="PRO_5012600872" description="Spore coat protein" evidence="1">
    <location>
        <begin position="22"/>
        <end position="234"/>
    </location>
</feature>
<dbReference type="Proteomes" id="UP000198312">
    <property type="component" value="Chromosome"/>
</dbReference>
<sequence>MKKAKKFLLGTALAGTLIATASLGTYSWFTSETEAQGEMVNGELEINNNNDVETPIFSGEKFTPSQLQYGNWITIKNTGDLSSHLKATYSQSVDKASLAEYEVGYMAMKYTTKPDQDVYEQSEIKLANLFEGTTNERSFSKPGILNGVEIVSGVLTGKQANAMMKAGNKSGGFTIGDGAQGDQFWKLSQGQYIDIMFGIKLGEGAGNEYQGAQYNGIFNVKAKQTDEGSKYENE</sequence>
<gene>
    <name evidence="2" type="ORF">CFK37_15880</name>
</gene>
<organism evidence="2 3">
    <name type="scientific">Virgibacillus phasianinus</name>
    <dbReference type="NCBI Taxonomy" id="2017483"/>
    <lineage>
        <taxon>Bacteria</taxon>
        <taxon>Bacillati</taxon>
        <taxon>Bacillota</taxon>
        <taxon>Bacilli</taxon>
        <taxon>Bacillales</taxon>
        <taxon>Bacillaceae</taxon>
        <taxon>Virgibacillus</taxon>
    </lineage>
</organism>
<reference evidence="2 3" key="1">
    <citation type="submission" date="2017-07" db="EMBL/GenBank/DDBJ databases">
        <title>Virgibacillus sp. LM2416.</title>
        <authorList>
            <person name="Tak E.J."/>
            <person name="Bae J.-W."/>
        </authorList>
    </citation>
    <scope>NUCLEOTIDE SEQUENCE [LARGE SCALE GENOMIC DNA]</scope>
    <source>
        <strain evidence="2 3">LM2416</strain>
    </source>
</reference>
<proteinExistence type="predicted"/>
<protein>
    <recommendedName>
        <fullName evidence="4">Spore coat protein</fullName>
    </recommendedName>
</protein>
<name>A0A220U5X3_9BACI</name>
<accession>A0A220U5X3</accession>